<evidence type="ECO:0000313" key="6">
    <source>
        <dbReference type="EMBL" id="MBF1130335.1"/>
    </source>
</evidence>
<sequence>FIPPAMSDGHGGEFKKNDDAYTYPVKDAVGYYSPDVDVDGAVALLKKAGFQFDDNNQLSESTPLHINYLTNDGTAHVAIAQALQQDFSAIGITMDINQEDWQTFLNDRKQGNFDVAREGWLADFDDPINMLDMFLPESGNNDCQLGK</sequence>
<keyword evidence="3" id="KW-0813">Transport</keyword>
<dbReference type="PANTHER" id="PTHR30290:SF10">
    <property type="entry name" value="PERIPLASMIC OLIGOPEPTIDE-BINDING PROTEIN-RELATED"/>
    <property type="match status" value="1"/>
</dbReference>
<dbReference type="Pfam" id="PF00496">
    <property type="entry name" value="SBP_bac_5"/>
    <property type="match status" value="1"/>
</dbReference>
<feature type="non-terminal residue" evidence="6">
    <location>
        <position position="1"/>
    </location>
</feature>
<dbReference type="InterPro" id="IPR039424">
    <property type="entry name" value="SBP_5"/>
</dbReference>
<dbReference type="Proteomes" id="UP000757890">
    <property type="component" value="Unassembled WGS sequence"/>
</dbReference>
<dbReference type="Gene3D" id="3.10.105.10">
    <property type="entry name" value="Dipeptide-binding Protein, Domain 3"/>
    <property type="match status" value="1"/>
</dbReference>
<dbReference type="GO" id="GO:1904680">
    <property type="term" value="F:peptide transmembrane transporter activity"/>
    <property type="evidence" value="ECO:0007669"/>
    <property type="project" value="TreeGrafter"/>
</dbReference>
<dbReference type="InterPro" id="IPR000914">
    <property type="entry name" value="SBP_5_dom"/>
</dbReference>
<keyword evidence="4" id="KW-0732">Signal</keyword>
<dbReference type="EMBL" id="JABZMK010000177">
    <property type="protein sequence ID" value="MBF1130335.1"/>
    <property type="molecule type" value="Genomic_DNA"/>
</dbReference>
<comment type="similarity">
    <text evidence="2">Belongs to the bacterial solute-binding protein 5 family.</text>
</comment>
<gene>
    <name evidence="6" type="ORF">HXL70_09915</name>
</gene>
<evidence type="ECO:0000313" key="7">
    <source>
        <dbReference type="Proteomes" id="UP000757890"/>
    </source>
</evidence>
<organism evidence="6 7">
    <name type="scientific">Dialister invisus</name>
    <dbReference type="NCBI Taxonomy" id="218538"/>
    <lineage>
        <taxon>Bacteria</taxon>
        <taxon>Bacillati</taxon>
        <taxon>Bacillota</taxon>
        <taxon>Negativicutes</taxon>
        <taxon>Veillonellales</taxon>
        <taxon>Veillonellaceae</taxon>
        <taxon>Dialister</taxon>
    </lineage>
</organism>
<proteinExistence type="inferred from homology"/>
<name>A0A930FQH9_9FIRM</name>
<dbReference type="SUPFAM" id="SSF53850">
    <property type="entry name" value="Periplasmic binding protein-like II"/>
    <property type="match status" value="1"/>
</dbReference>
<comment type="subcellular location">
    <subcellularLocation>
        <location evidence="1">Cell envelope</location>
    </subcellularLocation>
</comment>
<evidence type="ECO:0000256" key="2">
    <source>
        <dbReference type="ARBA" id="ARBA00005695"/>
    </source>
</evidence>
<dbReference type="PANTHER" id="PTHR30290">
    <property type="entry name" value="PERIPLASMIC BINDING COMPONENT OF ABC TRANSPORTER"/>
    <property type="match status" value="1"/>
</dbReference>
<accession>A0A930FQH9</accession>
<evidence type="ECO:0000256" key="1">
    <source>
        <dbReference type="ARBA" id="ARBA00004196"/>
    </source>
</evidence>
<evidence type="ECO:0000259" key="5">
    <source>
        <dbReference type="Pfam" id="PF00496"/>
    </source>
</evidence>
<evidence type="ECO:0000256" key="3">
    <source>
        <dbReference type="ARBA" id="ARBA00022448"/>
    </source>
</evidence>
<dbReference type="AlphaFoldDB" id="A0A930FQH9"/>
<feature type="domain" description="Solute-binding protein family 5" evidence="5">
    <location>
        <begin position="18"/>
        <end position="141"/>
    </location>
</feature>
<comment type="caution">
    <text evidence="6">The sequence shown here is derived from an EMBL/GenBank/DDBJ whole genome shotgun (WGS) entry which is preliminary data.</text>
</comment>
<reference evidence="6" key="1">
    <citation type="submission" date="2020-04" db="EMBL/GenBank/DDBJ databases">
        <title>Deep metagenomics examines the oral microbiome during advanced dental caries in children, revealing novel taxa and co-occurrences with host molecules.</title>
        <authorList>
            <person name="Baker J.L."/>
            <person name="Morton J.T."/>
            <person name="Dinis M."/>
            <person name="Alvarez R."/>
            <person name="Tran N.C."/>
            <person name="Knight R."/>
            <person name="Edlund A."/>
        </authorList>
    </citation>
    <scope>NUCLEOTIDE SEQUENCE</scope>
    <source>
        <strain evidence="6">JCVI_32_bin.14</strain>
    </source>
</reference>
<dbReference type="GO" id="GO:0015833">
    <property type="term" value="P:peptide transport"/>
    <property type="evidence" value="ECO:0007669"/>
    <property type="project" value="TreeGrafter"/>
</dbReference>
<dbReference type="GO" id="GO:0030313">
    <property type="term" value="C:cell envelope"/>
    <property type="evidence" value="ECO:0007669"/>
    <property type="project" value="UniProtKB-SubCell"/>
</dbReference>
<protein>
    <submittedName>
        <fullName evidence="6">Peptide ABC transporter substrate-binding protein</fullName>
    </submittedName>
</protein>
<evidence type="ECO:0000256" key="4">
    <source>
        <dbReference type="ARBA" id="ARBA00022729"/>
    </source>
</evidence>